<reference evidence="3 4" key="1">
    <citation type="submission" date="2019-04" db="EMBL/GenBank/DDBJ databases">
        <title>Phreatobacter aquaticus sp. nov.</title>
        <authorList>
            <person name="Choi A."/>
        </authorList>
    </citation>
    <scope>NUCLEOTIDE SEQUENCE [LARGE SCALE GENOMIC DNA]</scope>
    <source>
        <strain evidence="3 4">KCTC 52518</strain>
    </source>
</reference>
<dbReference type="PANTHER" id="PTHR48207">
    <property type="entry name" value="SUCCINATE--HYDROXYMETHYLGLUTARATE COA-TRANSFERASE"/>
    <property type="match status" value="1"/>
</dbReference>
<proteinExistence type="predicted"/>
<keyword evidence="1 3" id="KW-0808">Transferase</keyword>
<dbReference type="EMBL" id="CP039690">
    <property type="protein sequence ID" value="QCI66333.1"/>
    <property type="molecule type" value="Genomic_DNA"/>
</dbReference>
<evidence type="ECO:0000256" key="2">
    <source>
        <dbReference type="SAM" id="MobiDB-lite"/>
    </source>
</evidence>
<dbReference type="RefSeq" id="WP_136961777.1">
    <property type="nucleotide sequence ID" value="NZ_CP039690.1"/>
</dbReference>
<dbReference type="SUPFAM" id="SSF89796">
    <property type="entry name" value="CoA-transferase family III (CaiB/BaiF)"/>
    <property type="match status" value="1"/>
</dbReference>
<dbReference type="GO" id="GO:0008410">
    <property type="term" value="F:CoA-transferase activity"/>
    <property type="evidence" value="ECO:0007669"/>
    <property type="project" value="TreeGrafter"/>
</dbReference>
<dbReference type="InterPro" id="IPR044855">
    <property type="entry name" value="CoA-Trfase_III_dom3_sf"/>
</dbReference>
<dbReference type="KEGG" id="pstg:E8M01_20180"/>
<name>A0A4D7B5S0_9HYPH</name>
<evidence type="ECO:0000313" key="3">
    <source>
        <dbReference type="EMBL" id="QCI66333.1"/>
    </source>
</evidence>
<dbReference type="PANTHER" id="PTHR48207:SF3">
    <property type="entry name" value="SUCCINATE--HYDROXYMETHYLGLUTARATE COA-TRANSFERASE"/>
    <property type="match status" value="1"/>
</dbReference>
<dbReference type="Pfam" id="PF02515">
    <property type="entry name" value="CoA_transf_3"/>
    <property type="match status" value="1"/>
</dbReference>
<keyword evidence="4" id="KW-1185">Reference proteome</keyword>
<dbReference type="InterPro" id="IPR050483">
    <property type="entry name" value="CoA-transferase_III_domain"/>
</dbReference>
<dbReference type="Proteomes" id="UP000298781">
    <property type="component" value="Chromosome"/>
</dbReference>
<organism evidence="3 4">
    <name type="scientific">Phreatobacter stygius</name>
    <dbReference type="NCBI Taxonomy" id="1940610"/>
    <lineage>
        <taxon>Bacteria</taxon>
        <taxon>Pseudomonadati</taxon>
        <taxon>Pseudomonadota</taxon>
        <taxon>Alphaproteobacteria</taxon>
        <taxon>Hyphomicrobiales</taxon>
        <taxon>Phreatobacteraceae</taxon>
        <taxon>Phreatobacter</taxon>
    </lineage>
</organism>
<sequence>MTTKPLAGLRVLELARVLAGPWCGQLLADLGADVVKVERAGVGDDTREWGPPFVEDKDGGYHGSAYYHSTNRGKRSIALDFNSADDQATIRRFAKHADVVIENFKVGGLVKYGLDYPSLKAVNPRIVYCSITGFGQTGPYAPRPGYDFIIQGMGGIMSLTGDPQGEPQKVGVAYADIFTGVYSTVGILAALRQRDATGQGSHIDMALLDTQVALLQNHSMNHMIAGVDPKRMGNAHANLVPYQVVPVSDGHIILATGNDGQYRRTCEVLGVPELVTDPRFVDNEQRVNNRDLLMPLLIARTVLFAKADLIEKLEAAGVPVGPINTVPEVFRDPQVVARGMRVDLPAPETRAGTLPSVRQPIVINGERLYGAHASPALGENQDDVMNDPNWGAGA</sequence>
<dbReference type="AlphaFoldDB" id="A0A4D7B5S0"/>
<dbReference type="Gene3D" id="3.30.1540.10">
    <property type="entry name" value="formyl-coa transferase, domain 3"/>
    <property type="match status" value="1"/>
</dbReference>
<gene>
    <name evidence="3" type="ORF">E8M01_20180</name>
</gene>
<dbReference type="InterPro" id="IPR023606">
    <property type="entry name" value="CoA-Trfase_III_dom_1_sf"/>
</dbReference>
<evidence type="ECO:0000313" key="4">
    <source>
        <dbReference type="Proteomes" id="UP000298781"/>
    </source>
</evidence>
<protein>
    <submittedName>
        <fullName evidence="3">CoA transferase</fullName>
    </submittedName>
</protein>
<dbReference type="Gene3D" id="3.40.50.10540">
    <property type="entry name" value="Crotonobetainyl-coa:carnitine coa-transferase, domain 1"/>
    <property type="match status" value="1"/>
</dbReference>
<dbReference type="OrthoDB" id="9806585at2"/>
<accession>A0A4D7B5S0</accession>
<evidence type="ECO:0000256" key="1">
    <source>
        <dbReference type="ARBA" id="ARBA00022679"/>
    </source>
</evidence>
<dbReference type="InterPro" id="IPR003673">
    <property type="entry name" value="CoA-Trfase_fam_III"/>
</dbReference>
<feature type="region of interest" description="Disordered" evidence="2">
    <location>
        <begin position="373"/>
        <end position="394"/>
    </location>
</feature>